<dbReference type="InterPro" id="IPR016135">
    <property type="entry name" value="UBQ-conjugating_enzyme/RWD"/>
</dbReference>
<dbReference type="InterPro" id="IPR000719">
    <property type="entry name" value="Prot_kinase_dom"/>
</dbReference>
<dbReference type="Gene3D" id="3.10.110.10">
    <property type="entry name" value="Ubiquitin Conjugating Enzyme"/>
    <property type="match status" value="1"/>
</dbReference>
<comment type="catalytic activity">
    <reaction evidence="8">
        <text>L-threonyl-[protein] + ATP = O-phospho-L-threonyl-[protein] + ADP + H(+)</text>
        <dbReference type="Rhea" id="RHEA:46608"/>
        <dbReference type="Rhea" id="RHEA-COMP:11060"/>
        <dbReference type="Rhea" id="RHEA-COMP:11605"/>
        <dbReference type="ChEBI" id="CHEBI:15378"/>
        <dbReference type="ChEBI" id="CHEBI:30013"/>
        <dbReference type="ChEBI" id="CHEBI:30616"/>
        <dbReference type="ChEBI" id="CHEBI:61977"/>
        <dbReference type="ChEBI" id="CHEBI:456216"/>
        <dbReference type="EC" id="2.7.11.1"/>
    </reaction>
</comment>
<protein>
    <recommendedName>
        <fullName evidence="1">non-specific serine/threonine protein kinase</fullName>
        <ecNumber evidence="1">2.7.11.1</ecNumber>
    </recommendedName>
</protein>
<sequence length="1540" mass="172181">MESADERQHEEITVLQSIYAKDFLEVPPPKAWKGAARLPEFIIKVPHPDTTFASKVYFHLHVKFPKTYPSIACPIFTIQQPIQGLGPDHITKLSYAMHAEAQSFKGSEMVFQIITFAQDWLNTNIHPALETPDSLAIQMNKRASDEEHARREREQELADLERQKASQLAQRLNEEIQADAQRQQAEKEKFVRARKRAESDAMEVPSARDTPIESFGSELEVQGVRFNSVKLFHPRKECLGIVYLADPVCDDVQATLPLELHSVAFESPYYKTNQGRGKLMQLESEIQQLKRIRDPNLISIYAVKLTFPHSSGPPRLVILAEQRSSFTLHDVLEDSDTLREDRATDYLRQILSGPRAIHANNLMHRGLSPRCICLHKGDATSSSKIVKLGKVSHYVRLQDLDRSNPLGPNVARITEDLAIPDAWLPSDIVDSPLSYTTNRDIHQAGVVLLQMLLGQDIFQHFPDPQTALKALLLADLTRSSSDVVRPTAIATRSRGTSIAADIRTPMPQHISDSPESGYFHLPAPRQKYSSRWKEDWEELELLGKGAFGSVVKARNKIDSRIYAVKKIKLRVTQRDDKIFREVNALSRLSHRFIVRYYTTWVETSEPSGSSSSSGSDMESTTEDGTTSVPSSSGSDTESTTEDGMTSVPIHHNSGSTSEGSTGSPKYPFIIDLDDLVSGAGSQSSFPSIHFTRSGSTEAANDTDNGSEEDDEAENSAEIVRQLFSRPSSGNTIARTLYIQMEFVERQTLKERVAEGLSEDEAWRLFMQLVDALVHMSTLGIPHRDIKLTNIFIDGNGDCKVGDFGLATSSLAAVDPSDVSPHAVTTDSDLTLEVGTMLYIAPELQSPRRGPRNHNKADMYSFGVVFFEMNYFFSTGAERVAVIEDLRRPDTIFPPDWESHRSRQRQIISSLLQHDPNAHPSALELSQSPLLPPRIEDESFKANADSPQYQAVLSALFTQPQKRTRALLYDNEAELPEHAPLNDTVEETLAGIFHLHGAVDMEPPLLMPIVNAKDEPHRVLLLDQHGEVVSLPNNALIPFACLAARTNIRRIKRYHIGEIFKPNLIAGHPKFSKAAVFDIITPDLENGPIAATAEAIVVVHRCLDSFPGIGQNYEIRISHSSIPDLALNCVSEDARQDVIDIITQTKSSSSQKRALLLKKGLLRSTADELEILSDMDYDPDGLLSQLDKDLKKVMGFSAAAGVTKPIIFHPLMLGSHVSHFRDGVCFEVVRRNRHSDILAAGRRYDGLISQFAPPKAKSDAIAIEKITLALAAFQSMSVRHLFKEQKSFGFWSPRRCDVYVVSYRQGYLRDRLEVVALLWKHRISADVMYEAGLPDNDHESHTDLCAREGILFTVYPRPRSVQHKEHLKGTVYEVTRQELVNWLQQHISEQKCVDASTSSIATVAENPQVIPDALRRESSSAPDVQLLLPGDTKKQRKQAKQLFTDRAFSAEDQIKSAFQSGMCVVAVDVPPIVFDAMIAARNSAWVSEEEAWRQILNGFPSGHSFYAHQIQDVVSRKKGDGHRFVLLFSVRDERAQLLTLQ</sequence>
<feature type="region of interest" description="Disordered" evidence="13">
    <location>
        <begin position="603"/>
        <end position="664"/>
    </location>
</feature>
<dbReference type="SUPFAM" id="SSF55681">
    <property type="entry name" value="Class II aaRS and biotin synthetases"/>
    <property type="match status" value="1"/>
</dbReference>
<evidence type="ECO:0000256" key="8">
    <source>
        <dbReference type="ARBA" id="ARBA00047899"/>
    </source>
</evidence>
<evidence type="ECO:0000256" key="5">
    <source>
        <dbReference type="ARBA" id="ARBA00022777"/>
    </source>
</evidence>
<dbReference type="SMART" id="SM00591">
    <property type="entry name" value="RWD"/>
    <property type="match status" value="1"/>
</dbReference>
<dbReference type="InterPro" id="IPR045864">
    <property type="entry name" value="aa-tRNA-synth_II/BPL/LPL"/>
</dbReference>
<evidence type="ECO:0000256" key="2">
    <source>
        <dbReference type="ARBA" id="ARBA00022527"/>
    </source>
</evidence>
<dbReference type="HOGENOM" id="CLU_001222_2_0_1"/>
<keyword evidence="5" id="KW-0418">Kinase</keyword>
<feature type="compositionally biased region" description="Polar residues" evidence="13">
    <location>
        <begin position="686"/>
        <end position="703"/>
    </location>
</feature>
<dbReference type="PROSITE" id="PS50011">
    <property type="entry name" value="PROTEIN_KINASE_DOM"/>
    <property type="match status" value="2"/>
</dbReference>
<dbReference type="PIRSF" id="PIRSF000660">
    <property type="entry name" value="Ser/Thr_PK_GCN2"/>
    <property type="match status" value="1"/>
</dbReference>
<dbReference type="Gene3D" id="3.40.50.800">
    <property type="entry name" value="Anticodon-binding domain"/>
    <property type="match status" value="1"/>
</dbReference>
<dbReference type="Pfam" id="PF12745">
    <property type="entry name" value="HGTP_anticodon2"/>
    <property type="match status" value="1"/>
</dbReference>
<proteinExistence type="inferred from homology"/>
<dbReference type="PANTHER" id="PTHR11042">
    <property type="entry name" value="EUKARYOTIC TRANSLATION INITIATION FACTOR 2-ALPHA KINASE EIF2-ALPHA KINASE -RELATED"/>
    <property type="match status" value="1"/>
</dbReference>
<dbReference type="SUPFAM" id="SSF56112">
    <property type="entry name" value="Protein kinase-like (PK-like)"/>
    <property type="match status" value="2"/>
</dbReference>
<dbReference type="PROSITE" id="PS00107">
    <property type="entry name" value="PROTEIN_KINASE_ATP"/>
    <property type="match status" value="1"/>
</dbReference>
<feature type="domain" description="RWD" evidence="15">
    <location>
        <begin position="10"/>
        <end position="124"/>
    </location>
</feature>
<dbReference type="GO" id="GO:0005524">
    <property type="term" value="F:ATP binding"/>
    <property type="evidence" value="ECO:0007669"/>
    <property type="project" value="UniProtKB-UniRule"/>
</dbReference>
<dbReference type="Gene3D" id="3.30.930.10">
    <property type="entry name" value="Bira Bifunctional Protein, Domain 2"/>
    <property type="match status" value="1"/>
</dbReference>
<feature type="domain" description="Protein kinase" evidence="14">
    <location>
        <begin position="536"/>
        <end position="930"/>
    </location>
</feature>
<dbReference type="EMBL" id="KL197725">
    <property type="protein sequence ID" value="KDQ55313.1"/>
    <property type="molecule type" value="Genomic_DNA"/>
</dbReference>
<evidence type="ECO:0000313" key="17">
    <source>
        <dbReference type="Proteomes" id="UP000027265"/>
    </source>
</evidence>
<dbReference type="PROSITE" id="PS50908">
    <property type="entry name" value="RWD"/>
    <property type="match status" value="1"/>
</dbReference>
<evidence type="ECO:0000256" key="10">
    <source>
        <dbReference type="PIRSR" id="PIRSR000660-1"/>
    </source>
</evidence>
<dbReference type="SUPFAM" id="SSF54495">
    <property type="entry name" value="UBC-like"/>
    <property type="match status" value="1"/>
</dbReference>
<feature type="compositionally biased region" description="Acidic residues" evidence="13">
    <location>
        <begin position="704"/>
        <end position="714"/>
    </location>
</feature>
<dbReference type="InterPro" id="IPR050339">
    <property type="entry name" value="CC_SR_Kinase"/>
</dbReference>
<feature type="compositionally biased region" description="Low complexity" evidence="13">
    <location>
        <begin position="653"/>
        <end position="663"/>
    </location>
</feature>
<gene>
    <name evidence="16" type="ORF">JAAARDRAFT_37347</name>
</gene>
<name>A0A067PK79_9AGAM</name>
<reference evidence="17" key="1">
    <citation type="journal article" date="2014" name="Proc. Natl. Acad. Sci. U.S.A.">
        <title>Extensive sampling of basidiomycete genomes demonstrates inadequacy of the white-rot/brown-rot paradigm for wood decay fungi.</title>
        <authorList>
            <person name="Riley R."/>
            <person name="Salamov A.A."/>
            <person name="Brown D.W."/>
            <person name="Nagy L.G."/>
            <person name="Floudas D."/>
            <person name="Held B.W."/>
            <person name="Levasseur A."/>
            <person name="Lombard V."/>
            <person name="Morin E."/>
            <person name="Otillar R."/>
            <person name="Lindquist E.A."/>
            <person name="Sun H."/>
            <person name="LaButti K.M."/>
            <person name="Schmutz J."/>
            <person name="Jabbour D."/>
            <person name="Luo H."/>
            <person name="Baker S.E."/>
            <person name="Pisabarro A.G."/>
            <person name="Walton J.D."/>
            <person name="Blanchette R.A."/>
            <person name="Henrissat B."/>
            <person name="Martin F."/>
            <person name="Cullen D."/>
            <person name="Hibbett D.S."/>
            <person name="Grigoriev I.V."/>
        </authorList>
    </citation>
    <scope>NUCLEOTIDE SEQUENCE [LARGE SCALE GENOMIC DNA]</scope>
    <source>
        <strain evidence="17">MUCL 33604</strain>
    </source>
</reference>
<dbReference type="Pfam" id="PF00069">
    <property type="entry name" value="Pkinase"/>
    <property type="match status" value="3"/>
</dbReference>
<dbReference type="GO" id="GO:0004694">
    <property type="term" value="F:eukaryotic translation initiation factor 2alpha kinase activity"/>
    <property type="evidence" value="ECO:0007669"/>
    <property type="project" value="InterPro"/>
</dbReference>
<feature type="compositionally biased region" description="Basic and acidic residues" evidence="13">
    <location>
        <begin position="142"/>
        <end position="164"/>
    </location>
</feature>
<evidence type="ECO:0000256" key="4">
    <source>
        <dbReference type="ARBA" id="ARBA00022741"/>
    </source>
</evidence>
<dbReference type="SMART" id="SM00220">
    <property type="entry name" value="S_TKc"/>
    <property type="match status" value="1"/>
</dbReference>
<dbReference type="InParanoid" id="A0A067PK79"/>
<dbReference type="InterPro" id="IPR008271">
    <property type="entry name" value="Ser/Thr_kinase_AS"/>
</dbReference>
<comment type="catalytic activity">
    <reaction evidence="9">
        <text>L-seryl-[protein] + ATP = O-phospho-L-seryl-[protein] + ADP + H(+)</text>
        <dbReference type="Rhea" id="RHEA:17989"/>
        <dbReference type="Rhea" id="RHEA-COMP:9863"/>
        <dbReference type="Rhea" id="RHEA-COMP:11604"/>
        <dbReference type="ChEBI" id="CHEBI:15378"/>
        <dbReference type="ChEBI" id="CHEBI:29999"/>
        <dbReference type="ChEBI" id="CHEBI:30616"/>
        <dbReference type="ChEBI" id="CHEBI:83421"/>
        <dbReference type="ChEBI" id="CHEBI:456216"/>
        <dbReference type="EC" id="2.7.11.1"/>
    </reaction>
</comment>
<dbReference type="STRING" id="933084.A0A067PK79"/>
<keyword evidence="6 11" id="KW-0067">ATP-binding</keyword>
<evidence type="ECO:0000256" key="9">
    <source>
        <dbReference type="ARBA" id="ARBA00048679"/>
    </source>
</evidence>
<dbReference type="Proteomes" id="UP000027265">
    <property type="component" value="Unassembled WGS sequence"/>
</dbReference>
<feature type="binding site" evidence="12">
    <location>
        <position position="566"/>
    </location>
    <ligand>
        <name>ATP</name>
        <dbReference type="ChEBI" id="CHEBI:30616"/>
    </ligand>
</feature>
<dbReference type="Gene3D" id="3.30.200.20">
    <property type="entry name" value="Phosphorylase Kinase, domain 1"/>
    <property type="match status" value="1"/>
</dbReference>
<dbReference type="EC" id="2.7.11.1" evidence="1"/>
<dbReference type="CDD" id="cd23823">
    <property type="entry name" value="RWD_GCN2"/>
    <property type="match status" value="1"/>
</dbReference>
<accession>A0A067PK79</accession>
<feature type="binding site" evidence="11">
    <location>
        <begin position="542"/>
        <end position="550"/>
    </location>
    <ligand>
        <name>ATP</name>
        <dbReference type="ChEBI" id="CHEBI:30616"/>
    </ligand>
</feature>
<dbReference type="GO" id="GO:0000077">
    <property type="term" value="P:DNA damage checkpoint signaling"/>
    <property type="evidence" value="ECO:0007669"/>
    <property type="project" value="InterPro"/>
</dbReference>
<evidence type="ECO:0000259" key="15">
    <source>
        <dbReference type="PROSITE" id="PS50908"/>
    </source>
</evidence>
<dbReference type="FunCoup" id="A0A067PK79">
    <property type="interactions" value="612"/>
</dbReference>
<dbReference type="InterPro" id="IPR006575">
    <property type="entry name" value="RWD_dom"/>
</dbReference>
<dbReference type="InterPro" id="IPR016255">
    <property type="entry name" value="Gcn2"/>
</dbReference>
<evidence type="ECO:0000313" key="16">
    <source>
        <dbReference type="EMBL" id="KDQ55313.1"/>
    </source>
</evidence>
<evidence type="ECO:0000259" key="14">
    <source>
        <dbReference type="PROSITE" id="PS50011"/>
    </source>
</evidence>
<dbReference type="InterPro" id="IPR024435">
    <property type="entry name" value="HisRS-related_dom"/>
</dbReference>
<dbReference type="GO" id="GO:0005634">
    <property type="term" value="C:nucleus"/>
    <property type="evidence" value="ECO:0007669"/>
    <property type="project" value="TreeGrafter"/>
</dbReference>
<evidence type="ECO:0000256" key="12">
    <source>
        <dbReference type="PROSITE-ProRule" id="PRU10141"/>
    </source>
</evidence>
<dbReference type="Pfam" id="PF05773">
    <property type="entry name" value="RWD"/>
    <property type="match status" value="1"/>
</dbReference>
<dbReference type="InterPro" id="IPR036621">
    <property type="entry name" value="Anticodon-bd_dom_sf"/>
</dbReference>
<keyword evidence="3" id="KW-0808">Transferase</keyword>
<keyword evidence="17" id="KW-1185">Reference proteome</keyword>
<evidence type="ECO:0000256" key="3">
    <source>
        <dbReference type="ARBA" id="ARBA00022679"/>
    </source>
</evidence>
<keyword evidence="4 11" id="KW-0547">Nucleotide-binding</keyword>
<dbReference type="PROSITE" id="PS00108">
    <property type="entry name" value="PROTEIN_KINASE_ST"/>
    <property type="match status" value="1"/>
</dbReference>
<feature type="binding site" evidence="11">
    <location>
        <position position="565"/>
    </location>
    <ligand>
        <name>ATP</name>
        <dbReference type="ChEBI" id="CHEBI:30616"/>
    </ligand>
</feature>
<evidence type="ECO:0000256" key="1">
    <source>
        <dbReference type="ARBA" id="ARBA00012513"/>
    </source>
</evidence>
<dbReference type="GO" id="GO:0005737">
    <property type="term" value="C:cytoplasm"/>
    <property type="evidence" value="ECO:0007669"/>
    <property type="project" value="TreeGrafter"/>
</dbReference>
<dbReference type="Gene3D" id="1.10.510.10">
    <property type="entry name" value="Transferase(Phosphotransferase) domain 1"/>
    <property type="match status" value="2"/>
</dbReference>
<comment type="similarity">
    <text evidence="7">Belongs to the protein kinase superfamily. Ser/Thr protein kinase family. GCN2 subfamily.</text>
</comment>
<feature type="active site" description="Proton acceptor" evidence="10">
    <location>
        <position position="784"/>
    </location>
</feature>
<feature type="region of interest" description="Disordered" evidence="13">
    <location>
        <begin position="141"/>
        <end position="164"/>
    </location>
</feature>
<feature type="domain" description="Protein kinase" evidence="14">
    <location>
        <begin position="190"/>
        <end position="507"/>
    </location>
</feature>
<feature type="compositionally biased region" description="Low complexity" evidence="13">
    <location>
        <begin position="603"/>
        <end position="643"/>
    </location>
</feature>
<evidence type="ECO:0000256" key="7">
    <source>
        <dbReference type="ARBA" id="ARBA00037982"/>
    </source>
</evidence>
<dbReference type="InterPro" id="IPR017441">
    <property type="entry name" value="Protein_kinase_ATP_BS"/>
</dbReference>
<dbReference type="OrthoDB" id="341578at2759"/>
<evidence type="ECO:0000256" key="11">
    <source>
        <dbReference type="PIRSR" id="PIRSR000660-2"/>
    </source>
</evidence>
<evidence type="ECO:0000256" key="6">
    <source>
        <dbReference type="ARBA" id="ARBA00022840"/>
    </source>
</evidence>
<evidence type="ECO:0000256" key="13">
    <source>
        <dbReference type="SAM" id="MobiDB-lite"/>
    </source>
</evidence>
<dbReference type="PANTHER" id="PTHR11042:SF136">
    <property type="entry name" value="EIF-2-ALPHA KINASE GCN2"/>
    <property type="match status" value="1"/>
</dbReference>
<feature type="region of interest" description="Disordered" evidence="13">
    <location>
        <begin position="686"/>
        <end position="715"/>
    </location>
</feature>
<organism evidence="16 17">
    <name type="scientific">Jaapia argillacea MUCL 33604</name>
    <dbReference type="NCBI Taxonomy" id="933084"/>
    <lineage>
        <taxon>Eukaryota</taxon>
        <taxon>Fungi</taxon>
        <taxon>Dikarya</taxon>
        <taxon>Basidiomycota</taxon>
        <taxon>Agaricomycotina</taxon>
        <taxon>Agaricomycetes</taxon>
        <taxon>Agaricomycetidae</taxon>
        <taxon>Jaapiales</taxon>
        <taxon>Jaapiaceae</taxon>
        <taxon>Jaapia</taxon>
    </lineage>
</organism>
<keyword evidence="2" id="KW-0723">Serine/threonine-protein kinase</keyword>
<dbReference type="InterPro" id="IPR011009">
    <property type="entry name" value="Kinase-like_dom_sf"/>
</dbReference>